<sequence>MKKVILADEQIIKGKWLFENDEIRKDANSMRIEWLIKNHLKWIAKDTSGWLNLYKDPDDQRYWELQFEDSDSHGGGAPTLICISADAVAKRYNI</sequence>
<reference evidence="2" key="1">
    <citation type="journal article" date="2019" name="Int. J. Syst. Evol. Microbiol.">
        <title>The Global Catalogue of Microorganisms (GCM) 10K type strain sequencing project: providing services to taxonomists for standard genome sequencing and annotation.</title>
        <authorList>
            <consortium name="The Broad Institute Genomics Platform"/>
            <consortium name="The Broad Institute Genome Sequencing Center for Infectious Disease"/>
            <person name="Wu L."/>
            <person name="Ma J."/>
        </authorList>
    </citation>
    <scope>NUCLEOTIDE SEQUENCE [LARGE SCALE GENOMIC DNA]</scope>
    <source>
        <strain evidence="2">JCM 31920</strain>
    </source>
</reference>
<name>A0ABP8LSG6_9BACT</name>
<protein>
    <recommendedName>
        <fullName evidence="3">Immunity protein 27 of polymorphic toxin system</fullName>
    </recommendedName>
</protein>
<gene>
    <name evidence="1" type="ORF">GCM10023091_07520</name>
</gene>
<dbReference type="RefSeq" id="WP_345026716.1">
    <property type="nucleotide sequence ID" value="NZ_BAABEY010000008.1"/>
</dbReference>
<evidence type="ECO:0008006" key="3">
    <source>
        <dbReference type="Google" id="ProtNLM"/>
    </source>
</evidence>
<organism evidence="1 2">
    <name type="scientific">Ravibacter arvi</name>
    <dbReference type="NCBI Taxonomy" id="2051041"/>
    <lineage>
        <taxon>Bacteria</taxon>
        <taxon>Pseudomonadati</taxon>
        <taxon>Bacteroidota</taxon>
        <taxon>Cytophagia</taxon>
        <taxon>Cytophagales</taxon>
        <taxon>Spirosomataceae</taxon>
        <taxon>Ravibacter</taxon>
    </lineage>
</organism>
<keyword evidence="2" id="KW-1185">Reference proteome</keyword>
<evidence type="ECO:0000313" key="1">
    <source>
        <dbReference type="EMBL" id="GAA4433674.1"/>
    </source>
</evidence>
<dbReference type="Pfam" id="PF15590">
    <property type="entry name" value="Imm27"/>
    <property type="match status" value="1"/>
</dbReference>
<dbReference type="Proteomes" id="UP001501508">
    <property type="component" value="Unassembled WGS sequence"/>
</dbReference>
<comment type="caution">
    <text evidence="1">The sequence shown here is derived from an EMBL/GenBank/DDBJ whole genome shotgun (WGS) entry which is preliminary data.</text>
</comment>
<dbReference type="InterPro" id="IPR028960">
    <property type="entry name" value="Imm27"/>
</dbReference>
<accession>A0ABP8LSG6</accession>
<dbReference type="EMBL" id="BAABEY010000008">
    <property type="protein sequence ID" value="GAA4433674.1"/>
    <property type="molecule type" value="Genomic_DNA"/>
</dbReference>
<proteinExistence type="predicted"/>
<evidence type="ECO:0000313" key="2">
    <source>
        <dbReference type="Proteomes" id="UP001501508"/>
    </source>
</evidence>